<dbReference type="EMBL" id="JAHQIW010005250">
    <property type="protein sequence ID" value="KAJ1365371.1"/>
    <property type="molecule type" value="Genomic_DNA"/>
</dbReference>
<accession>A0AAD5NAX6</accession>
<sequence length="68" mass="7373">MPLKEMSYGELVFKKKTCGPPVAVQTLSLLAQIERITPPMGIATDTWCAADIPFTSTAILTQHHSQGT</sequence>
<evidence type="ECO:0000313" key="1">
    <source>
        <dbReference type="EMBL" id="KAJ1365371.1"/>
    </source>
</evidence>
<dbReference type="AlphaFoldDB" id="A0AAD5NAX6"/>
<proteinExistence type="predicted"/>
<evidence type="ECO:0000313" key="2">
    <source>
        <dbReference type="Proteomes" id="UP001196413"/>
    </source>
</evidence>
<keyword evidence="2" id="KW-1185">Reference proteome</keyword>
<reference evidence="1" key="1">
    <citation type="submission" date="2021-06" db="EMBL/GenBank/DDBJ databases">
        <title>Parelaphostrongylus tenuis whole genome reference sequence.</title>
        <authorList>
            <person name="Garwood T.J."/>
            <person name="Larsen P.A."/>
            <person name="Fountain-Jones N.M."/>
            <person name="Garbe J.R."/>
            <person name="Macchietto M.G."/>
            <person name="Kania S.A."/>
            <person name="Gerhold R.W."/>
            <person name="Richards J.E."/>
            <person name="Wolf T.M."/>
        </authorList>
    </citation>
    <scope>NUCLEOTIDE SEQUENCE</scope>
    <source>
        <strain evidence="1">MNPRO001-30</strain>
        <tissue evidence="1">Meninges</tissue>
    </source>
</reference>
<dbReference type="Proteomes" id="UP001196413">
    <property type="component" value="Unassembled WGS sequence"/>
</dbReference>
<gene>
    <name evidence="1" type="ORF">KIN20_025651</name>
</gene>
<organism evidence="1 2">
    <name type="scientific">Parelaphostrongylus tenuis</name>
    <name type="common">Meningeal worm</name>
    <dbReference type="NCBI Taxonomy" id="148309"/>
    <lineage>
        <taxon>Eukaryota</taxon>
        <taxon>Metazoa</taxon>
        <taxon>Ecdysozoa</taxon>
        <taxon>Nematoda</taxon>
        <taxon>Chromadorea</taxon>
        <taxon>Rhabditida</taxon>
        <taxon>Rhabditina</taxon>
        <taxon>Rhabditomorpha</taxon>
        <taxon>Strongyloidea</taxon>
        <taxon>Metastrongylidae</taxon>
        <taxon>Parelaphostrongylus</taxon>
    </lineage>
</organism>
<comment type="caution">
    <text evidence="1">The sequence shown here is derived from an EMBL/GenBank/DDBJ whole genome shotgun (WGS) entry which is preliminary data.</text>
</comment>
<protein>
    <submittedName>
        <fullName evidence="1">Uncharacterized protein</fullName>
    </submittedName>
</protein>
<name>A0AAD5NAX6_PARTN</name>